<name>A0A7S1M3W2_ALECA</name>
<proteinExistence type="predicted"/>
<dbReference type="SUPFAM" id="SSF52833">
    <property type="entry name" value="Thioredoxin-like"/>
    <property type="match status" value="2"/>
</dbReference>
<evidence type="ECO:0000259" key="2">
    <source>
        <dbReference type="Pfam" id="PF00085"/>
    </source>
</evidence>
<feature type="signal peptide" evidence="1">
    <location>
        <begin position="1"/>
        <end position="20"/>
    </location>
</feature>
<dbReference type="Pfam" id="PF00085">
    <property type="entry name" value="Thioredoxin"/>
    <property type="match status" value="1"/>
</dbReference>
<dbReference type="Gene3D" id="3.40.30.10">
    <property type="entry name" value="Glutaredoxin"/>
    <property type="match status" value="2"/>
</dbReference>
<evidence type="ECO:0000313" key="3">
    <source>
        <dbReference type="EMBL" id="CAD9121231.1"/>
    </source>
</evidence>
<reference evidence="3" key="1">
    <citation type="submission" date="2021-01" db="EMBL/GenBank/DDBJ databases">
        <authorList>
            <person name="Corre E."/>
            <person name="Pelletier E."/>
            <person name="Niang G."/>
            <person name="Scheremetjew M."/>
            <person name="Finn R."/>
            <person name="Kale V."/>
            <person name="Holt S."/>
            <person name="Cochrane G."/>
            <person name="Meng A."/>
            <person name="Brown T."/>
            <person name="Cohen L."/>
        </authorList>
    </citation>
    <scope>NUCLEOTIDE SEQUENCE</scope>
    <source>
        <strain evidence="3">OF101</strain>
    </source>
</reference>
<dbReference type="CDD" id="cd02961">
    <property type="entry name" value="PDI_a_family"/>
    <property type="match status" value="1"/>
</dbReference>
<evidence type="ECO:0000256" key="1">
    <source>
        <dbReference type="SAM" id="SignalP"/>
    </source>
</evidence>
<dbReference type="InterPro" id="IPR036249">
    <property type="entry name" value="Thioredoxin-like_sf"/>
</dbReference>
<accession>A0A7S1M3W2</accession>
<dbReference type="EMBL" id="HBGE01028920">
    <property type="protein sequence ID" value="CAD9121231.1"/>
    <property type="molecule type" value="Transcribed_RNA"/>
</dbReference>
<feature type="chain" id="PRO_5031437990" description="Thioredoxin domain-containing protein" evidence="1">
    <location>
        <begin position="21"/>
        <end position="418"/>
    </location>
</feature>
<feature type="domain" description="Thioredoxin" evidence="2">
    <location>
        <begin position="54"/>
        <end position="134"/>
    </location>
</feature>
<sequence>MAPALLLRSAAIAFLGGAHAKVEIQAMKHDIQGIQANNFDGVISKFRDSAVSSLWFYKEDSKQDQAFLDEYNKVASDMKGMAKICAISCTEWPVFCDKNKVKETPAVMIYPTNPVPAFTYEGKMEAKALAAKIARFIADYSVKLTKETADAFVTTDPTKPKVILFSNKKSPPTIWKALSSETVFKRTVKFGFATEEDADLVQKFKVQKFPTILMQRGSKAEIKETYTGEMKFLPLKDWVGVFSESGMGDKVAGAGGKQEESIEEAKPWLVQEVPELTVKSQADICFKGEGLCVIYLKDGELSQAETDMLTGLSKKFTSQLSDRGAKMKWMWMNLQVETAFKALFEPSELPSAVVFNPHKRLRFAKLDHGEDGEVKGNEKSISDLLDKVLGGDARFKMVPGQKLPGWAKREAAGKKAEL</sequence>
<organism evidence="3">
    <name type="scientific">Alexandrium catenella</name>
    <name type="common">Red tide dinoflagellate</name>
    <name type="synonym">Gonyaulax catenella</name>
    <dbReference type="NCBI Taxonomy" id="2925"/>
    <lineage>
        <taxon>Eukaryota</taxon>
        <taxon>Sar</taxon>
        <taxon>Alveolata</taxon>
        <taxon>Dinophyceae</taxon>
        <taxon>Gonyaulacales</taxon>
        <taxon>Pyrocystaceae</taxon>
        <taxon>Alexandrium</taxon>
    </lineage>
</organism>
<dbReference type="PANTHER" id="PTHR45184">
    <property type="entry name" value="DNAJ PROTEIN ERDJ3A"/>
    <property type="match status" value="1"/>
</dbReference>
<gene>
    <name evidence="3" type="ORF">ACAT0790_LOCUS17371</name>
</gene>
<dbReference type="InterPro" id="IPR013766">
    <property type="entry name" value="Thioredoxin_domain"/>
</dbReference>
<dbReference type="AlphaFoldDB" id="A0A7S1M3W2"/>
<keyword evidence="1" id="KW-0732">Signal</keyword>
<dbReference type="PANTHER" id="PTHR45184:SF1">
    <property type="entry name" value="DNAJ PROTEIN ERDJ3A"/>
    <property type="match status" value="1"/>
</dbReference>
<dbReference type="InterPro" id="IPR052842">
    <property type="entry name" value="ER_Co-chaperone"/>
</dbReference>
<protein>
    <recommendedName>
        <fullName evidence="2">Thioredoxin domain-containing protein</fullName>
    </recommendedName>
</protein>